<dbReference type="Pfam" id="PF06414">
    <property type="entry name" value="Zeta_toxin"/>
    <property type="match status" value="1"/>
</dbReference>
<gene>
    <name evidence="4" type="ORF">H4F45_02870</name>
</gene>
<evidence type="ECO:0000313" key="5">
    <source>
        <dbReference type="Proteomes" id="UP000768524"/>
    </source>
</evidence>
<sequence length="234" mass="26973">MEGELLTPLSRKVGKAVKEVLYEHLTTGKTPTESKAVLFMAGSPAEGKTELLNRLIEQHKLSNFVRIDADDFRWWFPYYNEENSVYFQKAASEMVDYIYKRALSDGYQIIMDSTFSSLSIAESNFDRALNANYSIMLNYVYFAPEKAWSYAKERKRTVPLEILKRNFIKSREVIVNMLKTYDGKFTLNIYHRYESPPSSGNFSVETKYNVTQSTWAASHPCSYNSIDDLAHIGV</sequence>
<protein>
    <submittedName>
        <fullName evidence="4">Zeta toxin family protein</fullName>
    </submittedName>
</protein>
<dbReference type="Proteomes" id="UP000768524">
    <property type="component" value="Unassembled WGS sequence"/>
</dbReference>
<organism evidence="4 5">
    <name type="scientific">Pectobacterium brasiliense</name>
    <dbReference type="NCBI Taxonomy" id="180957"/>
    <lineage>
        <taxon>Bacteria</taxon>
        <taxon>Pseudomonadati</taxon>
        <taxon>Pseudomonadota</taxon>
        <taxon>Gammaproteobacteria</taxon>
        <taxon>Enterobacterales</taxon>
        <taxon>Pectobacteriaceae</taxon>
        <taxon>Pectobacterium</taxon>
    </lineage>
</organism>
<evidence type="ECO:0000259" key="3">
    <source>
        <dbReference type="Pfam" id="PF06414"/>
    </source>
</evidence>
<dbReference type="GO" id="GO:0005524">
    <property type="term" value="F:ATP binding"/>
    <property type="evidence" value="ECO:0007669"/>
    <property type="project" value="UniProtKB-KW"/>
</dbReference>
<dbReference type="InterPro" id="IPR010488">
    <property type="entry name" value="Zeta_toxin_domain"/>
</dbReference>
<dbReference type="AlphaFoldDB" id="A0AAE2WCD7"/>
<dbReference type="GO" id="GO:0016301">
    <property type="term" value="F:kinase activity"/>
    <property type="evidence" value="ECO:0007669"/>
    <property type="project" value="InterPro"/>
</dbReference>
<evidence type="ECO:0000313" key="4">
    <source>
        <dbReference type="EMBL" id="MBN3050446.1"/>
    </source>
</evidence>
<name>A0AAE2WCD7_9GAMM</name>
<dbReference type="SUPFAM" id="SSF52540">
    <property type="entry name" value="P-loop containing nucleoside triphosphate hydrolases"/>
    <property type="match status" value="1"/>
</dbReference>
<feature type="domain" description="Zeta toxin" evidence="3">
    <location>
        <begin position="26"/>
        <end position="175"/>
    </location>
</feature>
<dbReference type="EMBL" id="JACGEP010000007">
    <property type="protein sequence ID" value="MBN3050446.1"/>
    <property type="molecule type" value="Genomic_DNA"/>
</dbReference>
<evidence type="ECO:0000256" key="1">
    <source>
        <dbReference type="ARBA" id="ARBA00022741"/>
    </source>
</evidence>
<accession>A0AAE2WCD7</accession>
<dbReference type="Gene3D" id="3.40.50.300">
    <property type="entry name" value="P-loop containing nucleotide triphosphate hydrolases"/>
    <property type="match status" value="1"/>
</dbReference>
<dbReference type="RefSeq" id="WP_205558944.1">
    <property type="nucleotide sequence ID" value="NZ_JACGEP010000007.1"/>
</dbReference>
<keyword evidence="2" id="KW-0067">ATP-binding</keyword>
<comment type="caution">
    <text evidence="4">The sequence shown here is derived from an EMBL/GenBank/DDBJ whole genome shotgun (WGS) entry which is preliminary data.</text>
</comment>
<proteinExistence type="predicted"/>
<reference evidence="4" key="1">
    <citation type="submission" date="2020-07" db="EMBL/GenBank/DDBJ databases">
        <title>A pangenomic view of the genus Pectobacterium provides insights into genome organization, phylogeny, and virulence.</title>
        <authorList>
            <person name="Jonkheer E."/>
            <person name="Brankovics B."/>
            <person name="Houwers I."/>
            <person name="Van Der Wolf J."/>
            <person name="Bonants P."/>
            <person name="Vreeburg R."/>
            <person name="Bollema R."/>
            <person name="De Haan J."/>
            <person name="Berke L."/>
            <person name="De Ridder D."/>
            <person name="Smit S."/>
            <person name="Van Der Lee T.A.J."/>
        </authorList>
    </citation>
    <scope>NUCLEOTIDE SEQUENCE</scope>
    <source>
        <strain evidence="4">NAK:433</strain>
    </source>
</reference>
<keyword evidence="1" id="KW-0547">Nucleotide-binding</keyword>
<evidence type="ECO:0000256" key="2">
    <source>
        <dbReference type="ARBA" id="ARBA00022840"/>
    </source>
</evidence>
<dbReference type="InterPro" id="IPR027417">
    <property type="entry name" value="P-loop_NTPase"/>
</dbReference>